<feature type="transmembrane region" description="Helical" evidence="8">
    <location>
        <begin position="193"/>
        <end position="214"/>
    </location>
</feature>
<dbReference type="OrthoDB" id="9816041at2"/>
<accession>A0A0K8MIQ8</accession>
<dbReference type="NCBIfam" id="TIGR00711">
    <property type="entry name" value="efflux_EmrB"/>
    <property type="match status" value="1"/>
</dbReference>
<feature type="transmembrane region" description="Helical" evidence="8">
    <location>
        <begin position="398"/>
        <end position="419"/>
    </location>
</feature>
<reference evidence="10 11" key="1">
    <citation type="journal article" date="2015" name="BMC Genomics">
        <title>Comparative genomics of Fructobacillus spp. and Leuconostoc spp. reveals niche-specific evolution of Fructobacillus spp.</title>
        <authorList>
            <person name="Endo A."/>
            <person name="Tanizawa Y."/>
            <person name="Tanaka N."/>
            <person name="Maeno S."/>
            <person name="Kumar H."/>
            <person name="Shiwa Y."/>
            <person name="Okada S."/>
            <person name="Yoshikawa H."/>
            <person name="Dicks L."/>
            <person name="Nakagawa J."/>
            <person name="Arita M."/>
        </authorList>
    </citation>
    <scope>NUCLEOTIDE SEQUENCE [LARGE SCALE GENOMIC DNA]</scope>
    <source>
        <strain evidence="10 11">JCM 12225</strain>
    </source>
</reference>
<feature type="transmembrane region" description="Helical" evidence="8">
    <location>
        <begin position="296"/>
        <end position="315"/>
    </location>
</feature>
<evidence type="ECO:0000256" key="5">
    <source>
        <dbReference type="ARBA" id="ARBA00022692"/>
    </source>
</evidence>
<dbReference type="GO" id="GO:0022857">
    <property type="term" value="F:transmembrane transporter activity"/>
    <property type="evidence" value="ECO:0007669"/>
    <property type="project" value="InterPro"/>
</dbReference>
<feature type="domain" description="Major facilitator superfamily (MFS) profile" evidence="9">
    <location>
        <begin position="9"/>
        <end position="458"/>
    </location>
</feature>
<proteinExistence type="inferred from homology"/>
<keyword evidence="5 8" id="KW-0812">Transmembrane</keyword>
<dbReference type="Gene3D" id="1.20.1250.20">
    <property type="entry name" value="MFS general substrate transporter like domains"/>
    <property type="match status" value="1"/>
</dbReference>
<evidence type="ECO:0000313" key="10">
    <source>
        <dbReference type="EMBL" id="GAP00343.1"/>
    </source>
</evidence>
<dbReference type="PANTHER" id="PTHR42718">
    <property type="entry name" value="MAJOR FACILITATOR SUPERFAMILY MULTIDRUG TRANSPORTER MFSC"/>
    <property type="match status" value="1"/>
</dbReference>
<dbReference type="PANTHER" id="PTHR42718:SF9">
    <property type="entry name" value="MAJOR FACILITATOR SUPERFAMILY MULTIDRUG TRANSPORTER MFSC"/>
    <property type="match status" value="1"/>
</dbReference>
<keyword evidence="3" id="KW-0813">Transport</keyword>
<evidence type="ECO:0000256" key="8">
    <source>
        <dbReference type="SAM" id="Phobius"/>
    </source>
</evidence>
<gene>
    <name evidence="10" type="ORF">FFIC_283600</name>
</gene>
<name>A0A0K8MIQ8_9LACO</name>
<dbReference type="Proteomes" id="UP000253891">
    <property type="component" value="Unassembled WGS sequence"/>
</dbReference>
<sequence>MDFKQTRNVALILAFGLLAPMLDTTMTNIAINDIGRDLNTTLSSVQWIITAYVLATSIAVPLSGWLIQHFNGKYVFLTAELFFGLSSIGAALSHDINTLIIFRVIQGFASGLLLPLVTTMMAMISPREYLQKLMMVVMLPILAGPIFGPVIGAVVVQYSNWQWVFWINVPIMIIAAALNYWKIPDIPASNREAKIDAIGIALLGFASATIIYGFSQAGEKATFNNSDTWTYVTIGLIAAVVYLLWGRYKKGNAVLPLALFKSPVYAATTVNLVLAGMVTNGPMLILPLYFQQGRGMSVLATGLWLLPQGLGMLMMRPVLLRLLERIGVRYVVWLALTLSLVGTLPFVWIDAHTNIVLVGAILFVRGLGVGGVVMPLMTNILLGMEKDLIPHANTGARIFQNIGGAFGSAVIATIVATYLSTHRVLGANIVAYQHAFWLAIVMTLVMFIPAIFLPKEVQK</sequence>
<keyword evidence="4" id="KW-1003">Cell membrane</keyword>
<feature type="transmembrane region" description="Helical" evidence="8">
    <location>
        <begin position="136"/>
        <end position="157"/>
    </location>
</feature>
<evidence type="ECO:0000256" key="1">
    <source>
        <dbReference type="ARBA" id="ARBA00004651"/>
    </source>
</evidence>
<keyword evidence="11" id="KW-1185">Reference proteome</keyword>
<keyword evidence="7 8" id="KW-0472">Membrane</keyword>
<dbReference type="GO" id="GO:0005886">
    <property type="term" value="C:plasma membrane"/>
    <property type="evidence" value="ECO:0007669"/>
    <property type="project" value="UniProtKB-SubCell"/>
</dbReference>
<feature type="transmembrane region" description="Helical" evidence="8">
    <location>
        <begin position="74"/>
        <end position="94"/>
    </location>
</feature>
<dbReference type="RefSeq" id="WP_061993646.1">
    <property type="nucleotide sequence ID" value="NZ_DF968005.1"/>
</dbReference>
<dbReference type="InterPro" id="IPR036259">
    <property type="entry name" value="MFS_trans_sf"/>
</dbReference>
<organism evidence="10 11">
    <name type="scientific">Fructobacillus ficulneus</name>
    <dbReference type="NCBI Taxonomy" id="157463"/>
    <lineage>
        <taxon>Bacteria</taxon>
        <taxon>Bacillati</taxon>
        <taxon>Bacillota</taxon>
        <taxon>Bacilli</taxon>
        <taxon>Lactobacillales</taxon>
        <taxon>Lactobacillaceae</taxon>
        <taxon>Fructobacillus</taxon>
    </lineage>
</organism>
<feature type="transmembrane region" description="Helical" evidence="8">
    <location>
        <begin position="355"/>
        <end position="377"/>
    </location>
</feature>
<feature type="transmembrane region" description="Helical" evidence="8">
    <location>
        <begin position="45"/>
        <end position="67"/>
    </location>
</feature>
<comment type="similarity">
    <text evidence="2">Belongs to the major facilitator superfamily. EmrB family.</text>
</comment>
<keyword evidence="6 8" id="KW-1133">Transmembrane helix</keyword>
<evidence type="ECO:0000256" key="4">
    <source>
        <dbReference type="ARBA" id="ARBA00022475"/>
    </source>
</evidence>
<feature type="transmembrane region" description="Helical" evidence="8">
    <location>
        <begin position="327"/>
        <end position="349"/>
    </location>
</feature>
<comment type="subcellular location">
    <subcellularLocation>
        <location evidence="1">Cell membrane</location>
        <topology evidence="1">Multi-pass membrane protein</topology>
    </subcellularLocation>
</comment>
<feature type="transmembrane region" description="Helical" evidence="8">
    <location>
        <begin position="100"/>
        <end position="124"/>
    </location>
</feature>
<protein>
    <submittedName>
        <fullName evidence="10">Major facilitator superfamily permease</fullName>
    </submittedName>
</protein>
<evidence type="ECO:0000256" key="6">
    <source>
        <dbReference type="ARBA" id="ARBA00022989"/>
    </source>
</evidence>
<evidence type="ECO:0000259" key="9">
    <source>
        <dbReference type="PROSITE" id="PS50850"/>
    </source>
</evidence>
<dbReference type="AlphaFoldDB" id="A0A0K8MIQ8"/>
<dbReference type="InterPro" id="IPR004638">
    <property type="entry name" value="EmrB-like"/>
</dbReference>
<dbReference type="InterPro" id="IPR011701">
    <property type="entry name" value="MFS"/>
</dbReference>
<dbReference type="InterPro" id="IPR020846">
    <property type="entry name" value="MFS_dom"/>
</dbReference>
<dbReference type="EMBL" id="DF968005">
    <property type="protein sequence ID" value="GAP00343.1"/>
    <property type="molecule type" value="Genomic_DNA"/>
</dbReference>
<evidence type="ECO:0000256" key="7">
    <source>
        <dbReference type="ARBA" id="ARBA00023136"/>
    </source>
</evidence>
<feature type="transmembrane region" description="Helical" evidence="8">
    <location>
        <begin position="163"/>
        <end position="181"/>
    </location>
</feature>
<evidence type="ECO:0000256" key="2">
    <source>
        <dbReference type="ARBA" id="ARBA00008537"/>
    </source>
</evidence>
<evidence type="ECO:0000313" key="11">
    <source>
        <dbReference type="Proteomes" id="UP000253891"/>
    </source>
</evidence>
<dbReference type="SUPFAM" id="SSF103473">
    <property type="entry name" value="MFS general substrate transporter"/>
    <property type="match status" value="1"/>
</dbReference>
<feature type="transmembrane region" description="Helical" evidence="8">
    <location>
        <begin position="431"/>
        <end position="453"/>
    </location>
</feature>
<evidence type="ECO:0000256" key="3">
    <source>
        <dbReference type="ARBA" id="ARBA00022448"/>
    </source>
</evidence>
<feature type="transmembrane region" description="Helical" evidence="8">
    <location>
        <begin position="229"/>
        <end position="245"/>
    </location>
</feature>
<dbReference type="Pfam" id="PF07690">
    <property type="entry name" value="MFS_1"/>
    <property type="match status" value="1"/>
</dbReference>
<dbReference type="PROSITE" id="PS50850">
    <property type="entry name" value="MFS"/>
    <property type="match status" value="1"/>
</dbReference>
<dbReference type="STRING" id="157463.GCA_001047075_01232"/>
<dbReference type="Gene3D" id="1.20.1720.10">
    <property type="entry name" value="Multidrug resistance protein D"/>
    <property type="match status" value="1"/>
</dbReference>